<keyword evidence="2" id="KW-1133">Transmembrane helix</keyword>
<gene>
    <name evidence="3" type="ORF">C8D98_0450</name>
</gene>
<feature type="transmembrane region" description="Helical" evidence="2">
    <location>
        <begin position="72"/>
        <end position="92"/>
    </location>
</feature>
<dbReference type="EMBL" id="SMGG01000003">
    <property type="protein sequence ID" value="TCK61943.1"/>
    <property type="molecule type" value="Genomic_DNA"/>
</dbReference>
<evidence type="ECO:0000313" key="4">
    <source>
        <dbReference type="Proteomes" id="UP000294614"/>
    </source>
</evidence>
<dbReference type="AlphaFoldDB" id="A0A4R1KD74"/>
<proteinExistence type="predicted"/>
<accession>A0A4R1KD74</accession>
<comment type="caution">
    <text evidence="3">The sequence shown here is derived from an EMBL/GenBank/DDBJ whole genome shotgun (WGS) entry which is preliminary data.</text>
</comment>
<dbReference type="Proteomes" id="UP000294614">
    <property type="component" value="Unassembled WGS sequence"/>
</dbReference>
<reference evidence="3 4" key="1">
    <citation type="submission" date="2019-03" db="EMBL/GenBank/DDBJ databases">
        <title>Genomic Encyclopedia of Type Strains, Phase IV (KMG-IV): sequencing the most valuable type-strain genomes for metagenomic binning, comparative biology and taxonomic classification.</title>
        <authorList>
            <person name="Goeker M."/>
        </authorList>
    </citation>
    <scope>NUCLEOTIDE SEQUENCE [LARGE SCALE GENOMIC DNA]</scope>
    <source>
        <strain evidence="3 4">DSM 24984</strain>
    </source>
</reference>
<feature type="compositionally biased region" description="Basic and acidic residues" evidence="1">
    <location>
        <begin position="9"/>
        <end position="20"/>
    </location>
</feature>
<keyword evidence="2" id="KW-0812">Transmembrane</keyword>
<feature type="transmembrane region" description="Helical" evidence="2">
    <location>
        <begin position="28"/>
        <end position="52"/>
    </location>
</feature>
<evidence type="ECO:0000313" key="3">
    <source>
        <dbReference type="EMBL" id="TCK61943.1"/>
    </source>
</evidence>
<evidence type="ECO:0000256" key="2">
    <source>
        <dbReference type="SAM" id="Phobius"/>
    </source>
</evidence>
<dbReference type="RefSeq" id="WP_165871157.1">
    <property type="nucleotide sequence ID" value="NZ_SMGG01000003.1"/>
</dbReference>
<keyword evidence="2" id="KW-0472">Membrane</keyword>
<evidence type="ECO:0000256" key="1">
    <source>
        <dbReference type="SAM" id="MobiDB-lite"/>
    </source>
</evidence>
<feature type="region of interest" description="Disordered" evidence="1">
    <location>
        <begin position="1"/>
        <end position="20"/>
    </location>
</feature>
<keyword evidence="4" id="KW-1185">Reference proteome</keyword>
<name>A0A4R1KD74_9BACT</name>
<protein>
    <submittedName>
        <fullName evidence="3">Uncharacterized protein</fullName>
    </submittedName>
</protein>
<sequence>MLKIKRKKDGGTDNKKARKEKEKENESIKISAFFNSWFYLSVIILLLTIILSSFSNRFSHSYSYIINILIDLFKNIGLAIFVANIFTFIMGTEQFLNYIRKRLVDIVLSKDFVAKLSKSEQHNLLHLTLKPPKDLSLVYSRINDYFDNYINSSLNLFENSYRGHLHINAVASFDESKKRVRIESEYDFIVYKVNEKFEPINIYFEDEESELIVTKVDSIELKTSDAETPSDVKARGVKRGYSLKVPDELNDRQHLNVYRKIVEYGDNHWQLFVFKSIQPYDGMLINLRCEDGLCIKKHLVYGRQNDFIIEPFNRGVRIKHIDWVVPGFGVSVTVVKGSHEHCEECRCIDCESH</sequence>
<organism evidence="3 4">
    <name type="scientific">Seleniivibrio woodruffii</name>
    <dbReference type="NCBI Taxonomy" id="1078050"/>
    <lineage>
        <taxon>Bacteria</taxon>
        <taxon>Pseudomonadati</taxon>
        <taxon>Deferribacterota</taxon>
        <taxon>Deferribacteres</taxon>
        <taxon>Deferribacterales</taxon>
        <taxon>Geovibrionaceae</taxon>
        <taxon>Seleniivibrio</taxon>
    </lineage>
</organism>